<reference evidence="1 2" key="1">
    <citation type="journal article" date="2006" name="Nat. Biotechnol.">
        <title>Complete genome of the mutualistic, N2-fixing grass endophyte Azoarcus sp. strain BH72.</title>
        <authorList>
            <person name="Krause A."/>
            <person name="Ramakumar A."/>
            <person name="Bartels D."/>
            <person name="Battistoni F."/>
            <person name="Bekel T."/>
            <person name="Boch J."/>
            <person name="Boehm M."/>
            <person name="Friedrich F."/>
            <person name="Hurek T."/>
            <person name="Krause L."/>
            <person name="Linke B."/>
            <person name="McHardy A.C."/>
            <person name="Sarkar A."/>
            <person name="Schneiker S."/>
            <person name="Syed A.A."/>
            <person name="Thauer R."/>
            <person name="Vorhoelter F.-J."/>
            <person name="Weidner S."/>
            <person name="Puehler A."/>
            <person name="Reinhold-Hurek B."/>
            <person name="Kaiser O."/>
            <person name="Goesmann A."/>
        </authorList>
    </citation>
    <scope>NUCLEOTIDE SEQUENCE [LARGE SCALE GENOMIC DNA]</scope>
    <source>
        <strain evidence="1 2">BH72</strain>
    </source>
</reference>
<dbReference type="Proteomes" id="UP000002588">
    <property type="component" value="Chromosome"/>
</dbReference>
<protein>
    <submittedName>
        <fullName evidence="1">Uncharacterized protein</fullName>
    </submittedName>
</protein>
<accession>A1KBM9</accession>
<sequence>MHNDSLDYSALISGAYRQRNQVVGDMIAAACHRIAALFAQAGKQRSAAPQPRHGVAA</sequence>
<keyword evidence="2" id="KW-1185">Reference proteome</keyword>
<dbReference type="HOGENOM" id="CLU_2986631_0_0_4"/>
<organism evidence="1 2">
    <name type="scientific">Azoarcus sp. (strain BH72)</name>
    <dbReference type="NCBI Taxonomy" id="418699"/>
    <lineage>
        <taxon>Bacteria</taxon>
        <taxon>Pseudomonadati</taxon>
        <taxon>Pseudomonadota</taxon>
        <taxon>Betaproteobacteria</taxon>
        <taxon>Rhodocyclales</taxon>
        <taxon>Zoogloeaceae</taxon>
        <taxon>Azoarcus</taxon>
    </lineage>
</organism>
<dbReference type="AlphaFoldDB" id="A1KBM9"/>
<dbReference type="KEGG" id="azo:azo3619"/>
<gene>
    <name evidence="1" type="ordered locus">azo3619</name>
</gene>
<dbReference type="RefSeq" id="WP_011767341.1">
    <property type="nucleotide sequence ID" value="NC_008702.1"/>
</dbReference>
<evidence type="ECO:0000313" key="1">
    <source>
        <dbReference type="EMBL" id="CAL96235.1"/>
    </source>
</evidence>
<dbReference type="EMBL" id="AM406670">
    <property type="protein sequence ID" value="CAL96235.1"/>
    <property type="molecule type" value="Genomic_DNA"/>
</dbReference>
<name>A1KBM9_AZOSB</name>
<evidence type="ECO:0000313" key="2">
    <source>
        <dbReference type="Proteomes" id="UP000002588"/>
    </source>
</evidence>
<proteinExistence type="predicted"/>